<evidence type="ECO:0000313" key="9">
    <source>
        <dbReference type="Proteomes" id="UP000646749"/>
    </source>
</evidence>
<dbReference type="SUPFAM" id="SSF52467">
    <property type="entry name" value="DHS-like NAD/FAD-binding domain"/>
    <property type="match status" value="1"/>
</dbReference>
<sequence length="629" mass="66124">MADPGRAAVRAGATTSDRTIADLLVERLRAWRVPRVFGQPGEGVALIVEALRRAGGDPAFVPSRQPEGAGFMAAGHAKYTGGVGICLATQGPGALHLLGGLYDAKLDGKPMVALVGQQTYSALGSAYQEIELPRLFSDVCAQFLRTAAVPEQVPYLLDQAIRTAVSTRSPTCLVVPHDLLNQVVPDGMPHPDGGGVLASAPGLPPARVMPHETDLNAAAQLLAAGQRVAILVGQGGYGAADEIMELADRLDAGVATSLLGKPVLDERLPYHTGVLGQVGTAASAQLMAGCDTLLMVGTNDPWTGYYPVPGQATAVQIDIDGSRLASRYPIDVPLVGDARETLRALLSRVPQRRNRDWRDMIEGAVDRARTECDARAEERTDRLNPRLVLRELSPRLPADASVAVDVGSVTYWYARHLQLPPGTRAHLCGTLASVGSAVPYAIAAKFARPDRPVFVLLGDGAMQSGGLAELITVAQHWPEWPDPRLVVLVLNNSDQAGRGGEPERGPDTAPVTAPGAELDRPAAPGMPPPDAVRGGNIPYAGWARLLGLHGIGVDRPEQIGPAWEEAMAAERPTLIEAVVDPSIPLDAPEQPFADLRGLTAGGLDEAAGTAVQGRARALRNRATNGADLV</sequence>
<name>A0ABQ4DZA4_9ACTN</name>
<protein>
    <submittedName>
        <fullName evidence="8">Thiamine pyrophosphate-requiring protein</fullName>
    </submittedName>
</protein>
<dbReference type="InterPro" id="IPR011766">
    <property type="entry name" value="TPP_enzyme_TPP-bd"/>
</dbReference>
<feature type="region of interest" description="Disordered" evidence="4">
    <location>
        <begin position="494"/>
        <end position="525"/>
    </location>
</feature>
<dbReference type="Proteomes" id="UP000646749">
    <property type="component" value="Unassembled WGS sequence"/>
</dbReference>
<dbReference type="InterPro" id="IPR029035">
    <property type="entry name" value="DHS-like_NAD/FAD-binding_dom"/>
</dbReference>
<evidence type="ECO:0000259" key="7">
    <source>
        <dbReference type="Pfam" id="PF02776"/>
    </source>
</evidence>
<comment type="similarity">
    <text evidence="1 3">Belongs to the TPP enzyme family.</text>
</comment>
<keyword evidence="2 3" id="KW-0786">Thiamine pyrophosphate</keyword>
<evidence type="ECO:0000313" key="8">
    <source>
        <dbReference type="EMBL" id="GIG87391.1"/>
    </source>
</evidence>
<evidence type="ECO:0000256" key="4">
    <source>
        <dbReference type="SAM" id="MobiDB-lite"/>
    </source>
</evidence>
<organism evidence="8 9">
    <name type="scientific">Plantactinospora endophytica</name>
    <dbReference type="NCBI Taxonomy" id="673535"/>
    <lineage>
        <taxon>Bacteria</taxon>
        <taxon>Bacillati</taxon>
        <taxon>Actinomycetota</taxon>
        <taxon>Actinomycetes</taxon>
        <taxon>Micromonosporales</taxon>
        <taxon>Micromonosporaceae</taxon>
        <taxon>Plantactinospora</taxon>
    </lineage>
</organism>
<keyword evidence="9" id="KW-1185">Reference proteome</keyword>
<feature type="domain" description="Thiamine pyrophosphate enzyme central" evidence="5">
    <location>
        <begin position="215"/>
        <end position="345"/>
    </location>
</feature>
<comment type="caution">
    <text evidence="8">The sequence shown here is derived from an EMBL/GenBank/DDBJ whole genome shotgun (WGS) entry which is preliminary data.</text>
</comment>
<dbReference type="Pfam" id="PF02775">
    <property type="entry name" value="TPP_enzyme_C"/>
    <property type="match status" value="1"/>
</dbReference>
<dbReference type="PANTHER" id="PTHR42981:SF2">
    <property type="entry name" value="PYRUVATE DEHYDROGENASE [UBIQUINONE]"/>
    <property type="match status" value="1"/>
</dbReference>
<dbReference type="InterPro" id="IPR029061">
    <property type="entry name" value="THDP-binding"/>
</dbReference>
<dbReference type="Pfam" id="PF02776">
    <property type="entry name" value="TPP_enzyme_N"/>
    <property type="match status" value="1"/>
</dbReference>
<dbReference type="Pfam" id="PF00205">
    <property type="entry name" value="TPP_enzyme_M"/>
    <property type="match status" value="1"/>
</dbReference>
<evidence type="ECO:0000259" key="5">
    <source>
        <dbReference type="Pfam" id="PF00205"/>
    </source>
</evidence>
<dbReference type="RefSeq" id="WP_203865968.1">
    <property type="nucleotide sequence ID" value="NZ_BONW01000010.1"/>
</dbReference>
<dbReference type="InterPro" id="IPR012000">
    <property type="entry name" value="Thiamin_PyroP_enz_cen_dom"/>
</dbReference>
<dbReference type="Gene3D" id="3.40.50.1220">
    <property type="entry name" value="TPP-binding domain"/>
    <property type="match status" value="1"/>
</dbReference>
<reference evidence="8 9" key="1">
    <citation type="submission" date="2021-01" db="EMBL/GenBank/DDBJ databases">
        <title>Whole genome shotgun sequence of Plantactinospora endophytica NBRC 110450.</title>
        <authorList>
            <person name="Komaki H."/>
            <person name="Tamura T."/>
        </authorList>
    </citation>
    <scope>NUCLEOTIDE SEQUENCE [LARGE SCALE GENOMIC DNA]</scope>
    <source>
        <strain evidence="8 9">NBRC 110450</strain>
    </source>
</reference>
<evidence type="ECO:0000256" key="1">
    <source>
        <dbReference type="ARBA" id="ARBA00007812"/>
    </source>
</evidence>
<evidence type="ECO:0000259" key="6">
    <source>
        <dbReference type="Pfam" id="PF02775"/>
    </source>
</evidence>
<dbReference type="EMBL" id="BONW01000010">
    <property type="protein sequence ID" value="GIG87391.1"/>
    <property type="molecule type" value="Genomic_DNA"/>
</dbReference>
<evidence type="ECO:0000256" key="3">
    <source>
        <dbReference type="RuleBase" id="RU362132"/>
    </source>
</evidence>
<dbReference type="SUPFAM" id="SSF52518">
    <property type="entry name" value="Thiamin diphosphate-binding fold (THDP-binding)"/>
    <property type="match status" value="2"/>
</dbReference>
<dbReference type="Gene3D" id="3.40.50.970">
    <property type="match status" value="2"/>
</dbReference>
<feature type="domain" description="Thiamine pyrophosphate enzyme N-terminal TPP-binding" evidence="7">
    <location>
        <begin position="19"/>
        <end position="127"/>
    </location>
</feature>
<proteinExistence type="inferred from homology"/>
<dbReference type="InterPro" id="IPR000399">
    <property type="entry name" value="TPP-bd_CS"/>
</dbReference>
<dbReference type="InterPro" id="IPR047211">
    <property type="entry name" value="POXB-like"/>
</dbReference>
<accession>A0ABQ4DZA4</accession>
<evidence type="ECO:0000256" key="2">
    <source>
        <dbReference type="ARBA" id="ARBA00023052"/>
    </source>
</evidence>
<dbReference type="PROSITE" id="PS00187">
    <property type="entry name" value="TPP_ENZYMES"/>
    <property type="match status" value="1"/>
</dbReference>
<dbReference type="PANTHER" id="PTHR42981">
    <property type="entry name" value="PYRUVATE DEHYDROGENASE [UBIQUINONE]"/>
    <property type="match status" value="1"/>
</dbReference>
<dbReference type="InterPro" id="IPR012001">
    <property type="entry name" value="Thiamin_PyroP_enz_TPP-bd_dom"/>
</dbReference>
<feature type="domain" description="Thiamine pyrophosphate enzyme TPP-binding" evidence="6">
    <location>
        <begin position="405"/>
        <end position="576"/>
    </location>
</feature>
<gene>
    <name evidence="8" type="ORF">Pen02_23270</name>
</gene>